<keyword evidence="2" id="KW-1185">Reference proteome</keyword>
<accession>A0A2A2IFY1</accession>
<reference evidence="1 2" key="1">
    <citation type="submission" date="2017-08" db="EMBL/GenBank/DDBJ databases">
        <title>Virgibacillus indicus sp. nov. and Virgibacillus profoundi sp. nov, two moderately halophilic bacteria isolated from marine sediment by using the Microfluidic Streak Plate.</title>
        <authorList>
            <person name="Xu B."/>
            <person name="Hu B."/>
            <person name="Wang J."/>
            <person name="Zhu Y."/>
            <person name="Huang L."/>
            <person name="Du W."/>
            <person name="Huang Y."/>
        </authorList>
    </citation>
    <scope>NUCLEOTIDE SEQUENCE [LARGE SCALE GENOMIC DNA]</scope>
    <source>
        <strain evidence="1 2">IO3-P3-H5</strain>
    </source>
</reference>
<evidence type="ECO:0000313" key="1">
    <source>
        <dbReference type="EMBL" id="PAV30278.1"/>
    </source>
</evidence>
<protein>
    <submittedName>
        <fullName evidence="1">Uncharacterized protein</fullName>
    </submittedName>
</protein>
<dbReference type="OrthoDB" id="680204at2"/>
<organism evidence="1 2">
    <name type="scientific">Virgibacillus profundi</name>
    <dbReference type="NCBI Taxonomy" id="2024555"/>
    <lineage>
        <taxon>Bacteria</taxon>
        <taxon>Bacillati</taxon>
        <taxon>Bacillota</taxon>
        <taxon>Bacilli</taxon>
        <taxon>Bacillales</taxon>
        <taxon>Bacillaceae</taxon>
        <taxon>Virgibacillus</taxon>
    </lineage>
</organism>
<name>A0A2A2IFY1_9BACI</name>
<sequence length="160" mass="18236">MKLEKICNVVFRLKVDKKGAINICKHGTHTYVNIINKGQNRSSVPVDACIAEEIRELNDAGIITLGCCCGHGRAGQLIEWENGFGKWKGYYDPPHALIRAESVVLAKEMGYQPYPYYYADGVHNDVWQMHLKTGCITEEDVKEWHKTDKGVYNIESRNNY</sequence>
<evidence type="ECO:0000313" key="2">
    <source>
        <dbReference type="Proteomes" id="UP000218887"/>
    </source>
</evidence>
<dbReference type="Proteomes" id="UP000218887">
    <property type="component" value="Unassembled WGS sequence"/>
</dbReference>
<dbReference type="EMBL" id="NPOA01000004">
    <property type="protein sequence ID" value="PAV30278.1"/>
    <property type="molecule type" value="Genomic_DNA"/>
</dbReference>
<gene>
    <name evidence="1" type="ORF">CIL05_07360</name>
</gene>
<dbReference type="RefSeq" id="WP_095654880.1">
    <property type="nucleotide sequence ID" value="NZ_NPOA01000004.1"/>
</dbReference>
<dbReference type="AlphaFoldDB" id="A0A2A2IFY1"/>
<comment type="caution">
    <text evidence="1">The sequence shown here is derived from an EMBL/GenBank/DDBJ whole genome shotgun (WGS) entry which is preliminary data.</text>
</comment>
<proteinExistence type="predicted"/>